<proteinExistence type="predicted"/>
<comment type="caution">
    <text evidence="1">The sequence shown here is derived from an EMBL/GenBank/DDBJ whole genome shotgun (WGS) entry which is preliminary data.</text>
</comment>
<keyword evidence="2" id="KW-1185">Reference proteome</keyword>
<dbReference type="STRING" id="69771.A0A1V6P982"/>
<name>A0A1V6P982_PENDC</name>
<dbReference type="Proteomes" id="UP000191522">
    <property type="component" value="Unassembled WGS sequence"/>
</dbReference>
<organism evidence="1 2">
    <name type="scientific">Penicillium decumbens</name>
    <dbReference type="NCBI Taxonomy" id="69771"/>
    <lineage>
        <taxon>Eukaryota</taxon>
        <taxon>Fungi</taxon>
        <taxon>Dikarya</taxon>
        <taxon>Ascomycota</taxon>
        <taxon>Pezizomycotina</taxon>
        <taxon>Eurotiomycetes</taxon>
        <taxon>Eurotiomycetidae</taxon>
        <taxon>Eurotiales</taxon>
        <taxon>Aspergillaceae</taxon>
        <taxon>Penicillium</taxon>
    </lineage>
</organism>
<sequence>MVGQNFLPAFPAPFQRLFIYLIHSFLGPLTNLITHILPRSVQHWPGGIPTSIQPHPETDLSLDQIKKEVKGWLLFVQENWVSAANAGSSSDERYELYHRRQLVEKWASATQEFRDAYQLRAPVGLPDTEGPRSNMNEPIEGLRYPAEALERLYDTLQPSDINGLISLAPVDETHAVNRARWVKFATLLYNYDIETGHCLLDNYMPSEAILNPATTTDPLVEDYLPWADLETANFGSIYLTHTGKVLYLGYSGPYMLVDELGLKSGRLTIVEYEINGTVKESVEVRPFDMRMPYLSAFENWSGFGDVKHAQGAYRHQNPPLDMDLPIVDILCQAKDANQLPNSMILCDREQWTSDVELYAPGYLALEAEGRGGEYPLARLTVPGPAQAVKKQVISRVQDPNFTRPNFSFISPG</sequence>
<protein>
    <submittedName>
        <fullName evidence="1">Uncharacterized protein</fullName>
    </submittedName>
</protein>
<dbReference type="AlphaFoldDB" id="A0A1V6P982"/>
<dbReference type="OMA" id="EFRESYH"/>
<reference evidence="2" key="1">
    <citation type="journal article" date="2017" name="Nat. Microbiol.">
        <title>Global analysis of biosynthetic gene clusters reveals vast potential of secondary metabolite production in Penicillium species.</title>
        <authorList>
            <person name="Nielsen J.C."/>
            <person name="Grijseels S."/>
            <person name="Prigent S."/>
            <person name="Ji B."/>
            <person name="Dainat J."/>
            <person name="Nielsen K.F."/>
            <person name="Frisvad J.C."/>
            <person name="Workman M."/>
            <person name="Nielsen J."/>
        </authorList>
    </citation>
    <scope>NUCLEOTIDE SEQUENCE [LARGE SCALE GENOMIC DNA]</scope>
    <source>
        <strain evidence="2">IBT 11843</strain>
    </source>
</reference>
<dbReference type="EMBL" id="MDYL01000014">
    <property type="protein sequence ID" value="OQD73561.1"/>
    <property type="molecule type" value="Genomic_DNA"/>
</dbReference>
<evidence type="ECO:0000313" key="2">
    <source>
        <dbReference type="Proteomes" id="UP000191522"/>
    </source>
</evidence>
<dbReference type="OrthoDB" id="5396831at2759"/>
<gene>
    <name evidence="1" type="ORF">PENDEC_c014G00038</name>
</gene>
<accession>A0A1V6P982</accession>
<evidence type="ECO:0000313" key="1">
    <source>
        <dbReference type="EMBL" id="OQD73561.1"/>
    </source>
</evidence>